<evidence type="ECO:0000313" key="8">
    <source>
        <dbReference type="Proteomes" id="UP000266841"/>
    </source>
</evidence>
<sequence length="307" mass="33910">MDYSGEEYARPSSQPRRLARRVSLCSSSTVDASRGPDRSTFPFKLYELLEYASNHGLASIVWTHDGEAFEIIDADALMDDVAPLFFKQTKFRSFTRQLNLWGFNRVEDSKRGWWHDNFIRGNVDRIALIKRIEVKGKSTTGKRSRRAARTSEKPYSSATAPDLAAAVGSVSESEVSSISSNTAEPPLKVLRANMSSSTISSETTHETTRQSQQQLRTSGLPSVPSQVWYNPAYIQSTPAFLVQAPAPKPKPAPLVQPAPLIRSIDPISTIPSMIFGGSSSNDSTPFAQMAEVEEEDAFDVAIRELFS</sequence>
<dbReference type="PANTHER" id="PTHR10015">
    <property type="entry name" value="HEAT SHOCK TRANSCRIPTION FACTOR"/>
    <property type="match status" value="1"/>
</dbReference>
<dbReference type="Proteomes" id="UP000266841">
    <property type="component" value="Unassembled WGS sequence"/>
</dbReference>
<evidence type="ECO:0000256" key="1">
    <source>
        <dbReference type="ARBA" id="ARBA00004123"/>
    </source>
</evidence>
<dbReference type="InterPro" id="IPR036388">
    <property type="entry name" value="WH-like_DNA-bd_sf"/>
</dbReference>
<dbReference type="InterPro" id="IPR036390">
    <property type="entry name" value="WH_DNA-bd_sf"/>
</dbReference>
<dbReference type="SUPFAM" id="SSF46785">
    <property type="entry name" value="Winged helix' DNA-binding domain"/>
    <property type="match status" value="1"/>
</dbReference>
<dbReference type="GO" id="GO:0003700">
    <property type="term" value="F:DNA-binding transcription factor activity"/>
    <property type="evidence" value="ECO:0007669"/>
    <property type="project" value="InterPro"/>
</dbReference>
<comment type="similarity">
    <text evidence="4">Belongs to the HSF family.</text>
</comment>
<evidence type="ECO:0000259" key="6">
    <source>
        <dbReference type="SMART" id="SM00415"/>
    </source>
</evidence>
<feature type="region of interest" description="Disordered" evidence="5">
    <location>
        <begin position="196"/>
        <end position="221"/>
    </location>
</feature>
<dbReference type="EMBL" id="AGNL01050198">
    <property type="protein sequence ID" value="EJK44083.1"/>
    <property type="molecule type" value="Genomic_DNA"/>
</dbReference>
<comment type="subcellular location">
    <subcellularLocation>
        <location evidence="1">Nucleus</location>
    </subcellularLocation>
</comment>
<dbReference type="Gene3D" id="1.10.10.10">
    <property type="entry name" value="Winged helix-like DNA-binding domain superfamily/Winged helix DNA-binding domain"/>
    <property type="match status" value="1"/>
</dbReference>
<dbReference type="Pfam" id="PF00447">
    <property type="entry name" value="HSF_DNA-bind"/>
    <property type="match status" value="1"/>
</dbReference>
<dbReference type="eggNOG" id="KOG0627">
    <property type="taxonomic scope" value="Eukaryota"/>
</dbReference>
<keyword evidence="8" id="KW-1185">Reference proteome</keyword>
<evidence type="ECO:0000256" key="3">
    <source>
        <dbReference type="ARBA" id="ARBA00023242"/>
    </source>
</evidence>
<keyword evidence="3" id="KW-0539">Nucleus</keyword>
<evidence type="ECO:0000256" key="4">
    <source>
        <dbReference type="RuleBase" id="RU004020"/>
    </source>
</evidence>
<accession>K0QYE3</accession>
<reference evidence="7 8" key="1">
    <citation type="journal article" date="2012" name="Genome Biol.">
        <title>Genome and low-iron response of an oceanic diatom adapted to chronic iron limitation.</title>
        <authorList>
            <person name="Lommer M."/>
            <person name="Specht M."/>
            <person name="Roy A.S."/>
            <person name="Kraemer L."/>
            <person name="Andreson R."/>
            <person name="Gutowska M.A."/>
            <person name="Wolf J."/>
            <person name="Bergner S.V."/>
            <person name="Schilhabel M.B."/>
            <person name="Klostermeier U.C."/>
            <person name="Beiko R.G."/>
            <person name="Rosenstiel P."/>
            <person name="Hippler M."/>
            <person name="Laroche J."/>
        </authorList>
    </citation>
    <scope>NUCLEOTIDE SEQUENCE [LARGE SCALE GENOMIC DNA]</scope>
    <source>
        <strain evidence="7 8">CCMP1005</strain>
    </source>
</reference>
<dbReference type="SMART" id="SM00415">
    <property type="entry name" value="HSF"/>
    <property type="match status" value="1"/>
</dbReference>
<dbReference type="GO" id="GO:0043565">
    <property type="term" value="F:sequence-specific DNA binding"/>
    <property type="evidence" value="ECO:0007669"/>
    <property type="project" value="InterPro"/>
</dbReference>
<feature type="compositionally biased region" description="Low complexity" evidence="5">
    <location>
        <begin position="209"/>
        <end position="218"/>
    </location>
</feature>
<dbReference type="AlphaFoldDB" id="K0QYE3"/>
<dbReference type="PANTHER" id="PTHR10015:SF206">
    <property type="entry name" value="HSF-TYPE DNA-BINDING DOMAIN-CONTAINING PROTEIN"/>
    <property type="match status" value="1"/>
</dbReference>
<evidence type="ECO:0000256" key="5">
    <source>
        <dbReference type="SAM" id="MobiDB-lite"/>
    </source>
</evidence>
<evidence type="ECO:0000313" key="7">
    <source>
        <dbReference type="EMBL" id="EJK44083.1"/>
    </source>
</evidence>
<comment type="caution">
    <text evidence="7">The sequence shown here is derived from an EMBL/GenBank/DDBJ whole genome shotgun (WGS) entry which is preliminary data.</text>
</comment>
<name>K0QYE3_THAOC</name>
<feature type="domain" description="HSF-type DNA-binding" evidence="6">
    <location>
        <begin position="37"/>
        <end position="132"/>
    </location>
</feature>
<keyword evidence="2" id="KW-0238">DNA-binding</keyword>
<organism evidence="7 8">
    <name type="scientific">Thalassiosira oceanica</name>
    <name type="common">Marine diatom</name>
    <dbReference type="NCBI Taxonomy" id="159749"/>
    <lineage>
        <taxon>Eukaryota</taxon>
        <taxon>Sar</taxon>
        <taxon>Stramenopiles</taxon>
        <taxon>Ochrophyta</taxon>
        <taxon>Bacillariophyta</taxon>
        <taxon>Coscinodiscophyceae</taxon>
        <taxon>Thalassiosirophycidae</taxon>
        <taxon>Thalassiosirales</taxon>
        <taxon>Thalassiosiraceae</taxon>
        <taxon>Thalassiosira</taxon>
    </lineage>
</organism>
<dbReference type="GO" id="GO:0005634">
    <property type="term" value="C:nucleus"/>
    <property type="evidence" value="ECO:0007669"/>
    <property type="project" value="UniProtKB-SubCell"/>
</dbReference>
<protein>
    <recommendedName>
        <fullName evidence="6">HSF-type DNA-binding domain-containing protein</fullName>
    </recommendedName>
</protein>
<proteinExistence type="inferred from homology"/>
<dbReference type="OrthoDB" id="44005at2759"/>
<evidence type="ECO:0000256" key="2">
    <source>
        <dbReference type="ARBA" id="ARBA00023125"/>
    </source>
</evidence>
<gene>
    <name evidence="7" type="ORF">THAOC_37408</name>
</gene>
<feature type="region of interest" description="Disordered" evidence="5">
    <location>
        <begin position="137"/>
        <end position="162"/>
    </location>
</feature>
<dbReference type="InterPro" id="IPR000232">
    <property type="entry name" value="HSF_DNA-bd"/>
</dbReference>